<dbReference type="InterPro" id="IPR001753">
    <property type="entry name" value="Enoyl-CoA_hydra/iso"/>
</dbReference>
<keyword evidence="3" id="KW-0576">Peroxisome</keyword>
<dbReference type="EMBL" id="JBIRYO010000001">
    <property type="protein sequence ID" value="MFI2471796.1"/>
    <property type="molecule type" value="Genomic_DNA"/>
</dbReference>
<evidence type="ECO:0000256" key="3">
    <source>
        <dbReference type="ARBA" id="ARBA00023140"/>
    </source>
</evidence>
<proteinExistence type="inferred from homology"/>
<dbReference type="Gene3D" id="1.10.12.10">
    <property type="entry name" value="Lyase 2-enoyl-coa Hydratase, Chain A, domain 2"/>
    <property type="match status" value="1"/>
</dbReference>
<reference evidence="5 6" key="1">
    <citation type="submission" date="2024-10" db="EMBL/GenBank/DDBJ databases">
        <title>The Natural Products Discovery Center: Release of the First 8490 Sequenced Strains for Exploring Actinobacteria Biosynthetic Diversity.</title>
        <authorList>
            <person name="Kalkreuter E."/>
            <person name="Kautsar S.A."/>
            <person name="Yang D."/>
            <person name="Bader C.D."/>
            <person name="Teijaro C.N."/>
            <person name="Fluegel L."/>
            <person name="Davis C.M."/>
            <person name="Simpson J.R."/>
            <person name="Lauterbach L."/>
            <person name="Steele A.D."/>
            <person name="Gui C."/>
            <person name="Meng S."/>
            <person name="Li G."/>
            <person name="Viehrig K."/>
            <person name="Ye F."/>
            <person name="Su P."/>
            <person name="Kiefer A.F."/>
            <person name="Nichols A."/>
            <person name="Cepeda A.J."/>
            <person name="Yan W."/>
            <person name="Fan B."/>
            <person name="Jiang Y."/>
            <person name="Adhikari A."/>
            <person name="Zheng C.-J."/>
            <person name="Schuster L."/>
            <person name="Cowan T.M."/>
            <person name="Smanski M.J."/>
            <person name="Chevrette M.G."/>
            <person name="De Carvalho L.P.S."/>
            <person name="Shen B."/>
        </authorList>
    </citation>
    <scope>NUCLEOTIDE SEQUENCE [LARGE SCALE GENOMIC DNA]</scope>
    <source>
        <strain evidence="5 6">NPDC019275</strain>
    </source>
</reference>
<dbReference type="InterPro" id="IPR051053">
    <property type="entry name" value="ECH/Chromodomain_protein"/>
</dbReference>
<gene>
    <name evidence="5" type="ORF">ACH49W_00315</name>
</gene>
<evidence type="ECO:0000313" key="5">
    <source>
        <dbReference type="EMBL" id="MFI2471796.1"/>
    </source>
</evidence>
<dbReference type="InterPro" id="IPR014748">
    <property type="entry name" value="Enoyl-CoA_hydra_C"/>
</dbReference>
<name>A0ABW7WRR3_9NOCA</name>
<accession>A0ABW7WRR3</accession>
<dbReference type="RefSeq" id="WP_397090297.1">
    <property type="nucleotide sequence ID" value="NZ_JBIRYO010000001.1"/>
</dbReference>
<sequence length="244" mass="25996">MTIDIIDAEPGIRVLSINRPATRNAFDLTTYSALADNLVCADSDPDVNVVIITGTGGVFTSGNDMADFRDQKGSDEALALLHALVTADTPVIAAVEGFAIGIGTTLLLHCDLAFAGRSTVFAVPFVQLGLSAEGGSTLLLPRTAGPKHAAEMLLLGEKFDVHRAEAAGLINRVVDDGAAYSAALEAARSLRKLPTQAVLDTKRLLRRDRAEILRVIEEEAVVFRRRAESPEALAAFQRFFTPAP</sequence>
<dbReference type="Gene3D" id="3.90.226.10">
    <property type="entry name" value="2-enoyl-CoA Hydratase, Chain A, domain 1"/>
    <property type="match status" value="1"/>
</dbReference>
<protein>
    <submittedName>
        <fullName evidence="5">Enoyl-CoA hydratase-related protein</fullName>
    </submittedName>
</protein>
<comment type="subcellular location">
    <subcellularLocation>
        <location evidence="1">Peroxisome</location>
    </subcellularLocation>
</comment>
<organism evidence="5 6">
    <name type="scientific">Nocardia xishanensis</name>
    <dbReference type="NCBI Taxonomy" id="238964"/>
    <lineage>
        <taxon>Bacteria</taxon>
        <taxon>Bacillati</taxon>
        <taxon>Actinomycetota</taxon>
        <taxon>Actinomycetes</taxon>
        <taxon>Mycobacteriales</taxon>
        <taxon>Nocardiaceae</taxon>
        <taxon>Nocardia</taxon>
    </lineage>
</organism>
<evidence type="ECO:0000256" key="2">
    <source>
        <dbReference type="ARBA" id="ARBA00005254"/>
    </source>
</evidence>
<dbReference type="Pfam" id="PF00378">
    <property type="entry name" value="ECH_1"/>
    <property type="match status" value="1"/>
</dbReference>
<comment type="similarity">
    <text evidence="2">Belongs to the enoyl-CoA hydratase/isomerase family.</text>
</comment>
<dbReference type="InterPro" id="IPR029045">
    <property type="entry name" value="ClpP/crotonase-like_dom_sf"/>
</dbReference>
<dbReference type="Proteomes" id="UP001611415">
    <property type="component" value="Unassembled WGS sequence"/>
</dbReference>
<dbReference type="CDD" id="cd06558">
    <property type="entry name" value="crotonase-like"/>
    <property type="match status" value="1"/>
</dbReference>
<dbReference type="SUPFAM" id="SSF52096">
    <property type="entry name" value="ClpP/crotonase"/>
    <property type="match status" value="1"/>
</dbReference>
<evidence type="ECO:0000256" key="1">
    <source>
        <dbReference type="ARBA" id="ARBA00004275"/>
    </source>
</evidence>
<keyword evidence="4" id="KW-0413">Isomerase</keyword>
<comment type="caution">
    <text evidence="5">The sequence shown here is derived from an EMBL/GenBank/DDBJ whole genome shotgun (WGS) entry which is preliminary data.</text>
</comment>
<keyword evidence="6" id="KW-1185">Reference proteome</keyword>
<evidence type="ECO:0000313" key="6">
    <source>
        <dbReference type="Proteomes" id="UP001611415"/>
    </source>
</evidence>
<evidence type="ECO:0000256" key="4">
    <source>
        <dbReference type="ARBA" id="ARBA00023235"/>
    </source>
</evidence>
<dbReference type="PANTHER" id="PTHR43684:SF1">
    <property type="entry name" value="ENOYL-COA DELTA ISOMERASE 2"/>
    <property type="match status" value="1"/>
</dbReference>
<dbReference type="PANTHER" id="PTHR43684">
    <property type="match status" value="1"/>
</dbReference>